<comment type="caution">
    <text evidence="2">The sequence shown here is derived from an EMBL/GenBank/DDBJ whole genome shotgun (WGS) entry which is preliminary data.</text>
</comment>
<proteinExistence type="predicted"/>
<organism evidence="2 3">
    <name type="scientific">Trifolium medium</name>
    <dbReference type="NCBI Taxonomy" id="97028"/>
    <lineage>
        <taxon>Eukaryota</taxon>
        <taxon>Viridiplantae</taxon>
        <taxon>Streptophyta</taxon>
        <taxon>Embryophyta</taxon>
        <taxon>Tracheophyta</taxon>
        <taxon>Spermatophyta</taxon>
        <taxon>Magnoliopsida</taxon>
        <taxon>eudicotyledons</taxon>
        <taxon>Gunneridae</taxon>
        <taxon>Pentapetalae</taxon>
        <taxon>rosids</taxon>
        <taxon>fabids</taxon>
        <taxon>Fabales</taxon>
        <taxon>Fabaceae</taxon>
        <taxon>Papilionoideae</taxon>
        <taxon>50 kb inversion clade</taxon>
        <taxon>NPAAA clade</taxon>
        <taxon>Hologalegina</taxon>
        <taxon>IRL clade</taxon>
        <taxon>Trifolieae</taxon>
        <taxon>Trifolium</taxon>
    </lineage>
</organism>
<dbReference type="Proteomes" id="UP000265520">
    <property type="component" value="Unassembled WGS sequence"/>
</dbReference>
<protein>
    <submittedName>
        <fullName evidence="2">Uncharacterized protein</fullName>
    </submittedName>
</protein>
<gene>
    <name evidence="2" type="ORF">A2U01_0020111</name>
</gene>
<dbReference type="EMBL" id="LXQA010039379">
    <property type="protein sequence ID" value="MCH99100.1"/>
    <property type="molecule type" value="Genomic_DNA"/>
</dbReference>
<keyword evidence="1" id="KW-1133">Transmembrane helix</keyword>
<name>A0A392NGZ8_9FABA</name>
<keyword evidence="1" id="KW-0812">Transmembrane</keyword>
<dbReference type="AlphaFoldDB" id="A0A392NGZ8"/>
<keyword evidence="1" id="KW-0472">Membrane</keyword>
<reference evidence="2 3" key="1">
    <citation type="journal article" date="2018" name="Front. Plant Sci.">
        <title>Red Clover (Trifolium pratense) and Zigzag Clover (T. medium) - A Picture of Genomic Similarities and Differences.</title>
        <authorList>
            <person name="Dluhosova J."/>
            <person name="Istvanek J."/>
            <person name="Nedelnik J."/>
            <person name="Repkova J."/>
        </authorList>
    </citation>
    <scope>NUCLEOTIDE SEQUENCE [LARGE SCALE GENOMIC DNA]</scope>
    <source>
        <strain evidence="3">cv. 10/8</strain>
        <tissue evidence="2">Leaf</tissue>
    </source>
</reference>
<evidence type="ECO:0000256" key="1">
    <source>
        <dbReference type="SAM" id="Phobius"/>
    </source>
</evidence>
<evidence type="ECO:0000313" key="2">
    <source>
        <dbReference type="EMBL" id="MCH99100.1"/>
    </source>
</evidence>
<keyword evidence="3" id="KW-1185">Reference proteome</keyword>
<sequence>MNDLSDSRRRREWLVVVVRRWRRCGWCSQWFYSAVGMVATAVAIPFFPLRFCSLFLPLLLL</sequence>
<feature type="transmembrane region" description="Helical" evidence="1">
    <location>
        <begin position="30"/>
        <end position="51"/>
    </location>
</feature>
<evidence type="ECO:0000313" key="3">
    <source>
        <dbReference type="Proteomes" id="UP000265520"/>
    </source>
</evidence>
<feature type="non-terminal residue" evidence="2">
    <location>
        <position position="61"/>
    </location>
</feature>
<accession>A0A392NGZ8</accession>